<protein>
    <submittedName>
        <fullName evidence="1">Uncharacterized protein</fullName>
    </submittedName>
</protein>
<gene>
    <name evidence="1" type="ORF">NE686_16805</name>
</gene>
<comment type="caution">
    <text evidence="1">The sequence shown here is derived from an EMBL/GenBank/DDBJ whole genome shotgun (WGS) entry which is preliminary data.</text>
</comment>
<dbReference type="EMBL" id="JANGAC010000015">
    <property type="protein sequence ID" value="MCQ4924766.1"/>
    <property type="molecule type" value="Genomic_DNA"/>
</dbReference>
<dbReference type="RefSeq" id="WP_256312378.1">
    <property type="nucleotide sequence ID" value="NZ_JANGAC010000015.1"/>
</dbReference>
<evidence type="ECO:0000313" key="1">
    <source>
        <dbReference type="EMBL" id="MCQ4924766.1"/>
    </source>
</evidence>
<reference evidence="1 2" key="1">
    <citation type="submission" date="2022-06" db="EMBL/GenBank/DDBJ databases">
        <title>Isolation of gut microbiota from human fecal samples.</title>
        <authorList>
            <person name="Pamer E.G."/>
            <person name="Barat B."/>
            <person name="Waligurski E."/>
            <person name="Medina S."/>
            <person name="Paddock L."/>
            <person name="Mostad J."/>
        </authorList>
    </citation>
    <scope>NUCLEOTIDE SEQUENCE [LARGE SCALE GENOMIC DNA]</scope>
    <source>
        <strain evidence="1 2">DFI.7.95</strain>
    </source>
</reference>
<proteinExistence type="predicted"/>
<organism evidence="1 2">
    <name type="scientific">Tissierella carlieri</name>
    <dbReference type="NCBI Taxonomy" id="689904"/>
    <lineage>
        <taxon>Bacteria</taxon>
        <taxon>Bacillati</taxon>
        <taxon>Bacillota</taxon>
        <taxon>Tissierellia</taxon>
        <taxon>Tissierellales</taxon>
        <taxon>Tissierellaceae</taxon>
        <taxon>Tissierella</taxon>
    </lineage>
</organism>
<evidence type="ECO:0000313" key="2">
    <source>
        <dbReference type="Proteomes" id="UP001524478"/>
    </source>
</evidence>
<accession>A0ABT1SE86</accession>
<name>A0ABT1SE86_9FIRM</name>
<dbReference type="Proteomes" id="UP001524478">
    <property type="component" value="Unassembled WGS sequence"/>
</dbReference>
<keyword evidence="2" id="KW-1185">Reference proteome</keyword>
<sequence>MSIEIINKKPLSEIKEEKEMQKNEIQADIFEVVACLYEEVEELRAKIEILEGGAK</sequence>